<dbReference type="Proteomes" id="UP000048948">
    <property type="component" value="Unassembled WGS sequence"/>
</dbReference>
<proteinExistence type="predicted"/>
<dbReference type="AlphaFoldDB" id="A0A655ALZ0"/>
<dbReference type="EMBL" id="CNGE01001024">
    <property type="protein sequence ID" value="CKT62783.1"/>
    <property type="molecule type" value="Genomic_DNA"/>
</dbReference>
<evidence type="ECO:0000313" key="2">
    <source>
        <dbReference type="Proteomes" id="UP000048948"/>
    </source>
</evidence>
<protein>
    <submittedName>
        <fullName evidence="1">Uncharacterized protein</fullName>
    </submittedName>
</protein>
<organism evidence="1 2">
    <name type="scientific">Mycobacterium tuberculosis</name>
    <dbReference type="NCBI Taxonomy" id="1773"/>
    <lineage>
        <taxon>Bacteria</taxon>
        <taxon>Bacillati</taxon>
        <taxon>Actinomycetota</taxon>
        <taxon>Actinomycetes</taxon>
        <taxon>Mycobacteriales</taxon>
        <taxon>Mycobacteriaceae</taxon>
        <taxon>Mycobacterium</taxon>
        <taxon>Mycobacterium tuberculosis complex</taxon>
    </lineage>
</organism>
<reference evidence="1 2" key="1">
    <citation type="submission" date="2015-03" db="EMBL/GenBank/DDBJ databases">
        <authorList>
            <consortium name="Pathogen Informatics"/>
        </authorList>
    </citation>
    <scope>NUCLEOTIDE SEQUENCE [LARGE SCALE GENOMIC DNA]</scope>
    <source>
        <strain evidence="1 2">Bir 172</strain>
    </source>
</reference>
<accession>A0A655ALZ0</accession>
<evidence type="ECO:0000313" key="1">
    <source>
        <dbReference type="EMBL" id="CKT62783.1"/>
    </source>
</evidence>
<name>A0A655ALZ0_MYCTX</name>
<sequence>MLSLVAIIFSAAVRTETRAPTGSSRPEEPTALLLAVTVSRSSQDTVLCWTAPASACNTYNLKIDASGRDSPVLVPATGSQRPLSTFAT</sequence>
<gene>
    <name evidence="1" type="ORF">ERS027646_03908</name>
</gene>